<keyword evidence="1" id="KW-0328">Glycosyltransferase</keyword>
<reference evidence="5 6" key="1">
    <citation type="submission" date="2016-12" db="EMBL/GenBank/DDBJ databases">
        <title>Draft genome of Tersicoccus phoenicis 1P05MA.</title>
        <authorList>
            <person name="Nakajima Y."/>
            <person name="Yoshizawa S."/>
            <person name="Nakamura K."/>
            <person name="Ogura Y."/>
            <person name="Hayashi T."/>
            <person name="Kogure K."/>
        </authorList>
    </citation>
    <scope>NUCLEOTIDE SEQUENCE [LARGE SCALE GENOMIC DNA]</scope>
    <source>
        <strain evidence="5 6">1p05MA</strain>
    </source>
</reference>
<dbReference type="OrthoDB" id="9810929at2"/>
<dbReference type="EMBL" id="MRDE01000081">
    <property type="protein sequence ID" value="OMH23142.1"/>
    <property type="molecule type" value="Genomic_DNA"/>
</dbReference>
<protein>
    <submittedName>
        <fullName evidence="5">Uncharacterized protein</fullName>
    </submittedName>
</protein>
<keyword evidence="6" id="KW-1185">Reference proteome</keyword>
<dbReference type="Proteomes" id="UP000187085">
    <property type="component" value="Unassembled WGS sequence"/>
</dbReference>
<dbReference type="GO" id="GO:0016757">
    <property type="term" value="F:glycosyltransferase activity"/>
    <property type="evidence" value="ECO:0007669"/>
    <property type="project" value="UniProtKB-KW"/>
</dbReference>
<dbReference type="Gene3D" id="3.40.50.2000">
    <property type="entry name" value="Glycogen Phosphorylase B"/>
    <property type="match status" value="2"/>
</dbReference>
<evidence type="ECO:0000256" key="1">
    <source>
        <dbReference type="ARBA" id="ARBA00022676"/>
    </source>
</evidence>
<gene>
    <name evidence="5" type="ORF">BKD30_14720</name>
</gene>
<evidence type="ECO:0000259" key="4">
    <source>
        <dbReference type="Pfam" id="PF13439"/>
    </source>
</evidence>
<dbReference type="InterPro" id="IPR001296">
    <property type="entry name" value="Glyco_trans_1"/>
</dbReference>
<dbReference type="Pfam" id="PF13439">
    <property type="entry name" value="Glyco_transf_4"/>
    <property type="match status" value="1"/>
</dbReference>
<dbReference type="AlphaFoldDB" id="A0A1R1L6I0"/>
<organism evidence="5 6">
    <name type="scientific">Tersicoccus phoenicis</name>
    <dbReference type="NCBI Taxonomy" id="554083"/>
    <lineage>
        <taxon>Bacteria</taxon>
        <taxon>Bacillati</taxon>
        <taxon>Actinomycetota</taxon>
        <taxon>Actinomycetes</taxon>
        <taxon>Micrococcales</taxon>
        <taxon>Micrococcaceae</taxon>
        <taxon>Tersicoccus</taxon>
    </lineage>
</organism>
<feature type="domain" description="Glycosyltransferase subfamily 4-like N-terminal" evidence="4">
    <location>
        <begin position="18"/>
        <end position="186"/>
    </location>
</feature>
<evidence type="ECO:0000256" key="2">
    <source>
        <dbReference type="ARBA" id="ARBA00022679"/>
    </source>
</evidence>
<dbReference type="STRING" id="554083.BKD30_14720"/>
<keyword evidence="2" id="KW-0808">Transferase</keyword>
<dbReference type="PANTHER" id="PTHR12526">
    <property type="entry name" value="GLYCOSYLTRANSFERASE"/>
    <property type="match status" value="1"/>
</dbReference>
<proteinExistence type="predicted"/>
<dbReference type="PANTHER" id="PTHR12526:SF510">
    <property type="entry name" value="D-INOSITOL 3-PHOSPHATE GLYCOSYLTRANSFERASE"/>
    <property type="match status" value="1"/>
</dbReference>
<evidence type="ECO:0000313" key="6">
    <source>
        <dbReference type="Proteomes" id="UP000187085"/>
    </source>
</evidence>
<sequence length="398" mass="42219">MVCLHTCPFEQPGAGDAGGMNVYVRELARALVRRDWSVHVTTLGTLGRQQVEPGIVVDHVDVGLPRTKESLAAALPAVTERLLARHREEADLLHAHYWLSGVVGLHLAAAGDIPLVHTMHTMALVKNAHRGAAQRLEPEQRAAAERRIAAAADRLIVNGASEAADLVRYYAADPDRVDVVPPGVDLGVFHPDREADHDDAGRVARPVTGGPVPGPLRVVLAGRMQRHKGPQVLLHALARLRTDRPDIALDVRIIGAASGTDLDLPTLVRALGLTDTVRLEPPVPPDRLAAAFRAADVVVMPSAHESFGLVALEAQACGTPVIATDAGGLAEAVRDGETGVLVPGRDPGAWAAALARLHDDPAGRAALAARAAVHARAFTWDRTAARTEVAYRRALNRG</sequence>
<feature type="domain" description="Glycosyl transferase family 1" evidence="3">
    <location>
        <begin position="216"/>
        <end position="371"/>
    </location>
</feature>
<accession>A0A1R1L6I0</accession>
<evidence type="ECO:0000313" key="5">
    <source>
        <dbReference type="EMBL" id="OMH23142.1"/>
    </source>
</evidence>
<dbReference type="InterPro" id="IPR028098">
    <property type="entry name" value="Glyco_trans_4-like_N"/>
</dbReference>
<dbReference type="Pfam" id="PF00534">
    <property type="entry name" value="Glycos_transf_1"/>
    <property type="match status" value="1"/>
</dbReference>
<evidence type="ECO:0000259" key="3">
    <source>
        <dbReference type="Pfam" id="PF00534"/>
    </source>
</evidence>
<dbReference type="SUPFAM" id="SSF53756">
    <property type="entry name" value="UDP-Glycosyltransferase/glycogen phosphorylase"/>
    <property type="match status" value="1"/>
</dbReference>
<name>A0A1R1L6I0_9MICC</name>
<comment type="caution">
    <text evidence="5">The sequence shown here is derived from an EMBL/GenBank/DDBJ whole genome shotgun (WGS) entry which is preliminary data.</text>
</comment>